<evidence type="ECO:0008006" key="3">
    <source>
        <dbReference type="Google" id="ProtNLM"/>
    </source>
</evidence>
<dbReference type="AlphaFoldDB" id="A0A1T4WF02"/>
<gene>
    <name evidence="1" type="ORF">SAMN05443428_101106</name>
</gene>
<accession>A0A1T4WF02</accession>
<dbReference type="STRING" id="1147123.SAMN05443428_101106"/>
<dbReference type="Proteomes" id="UP000190105">
    <property type="component" value="Unassembled WGS sequence"/>
</dbReference>
<protein>
    <recommendedName>
        <fullName evidence="3">DUF3006 domain-containing protein</fullName>
    </recommendedName>
</protein>
<evidence type="ECO:0000313" key="1">
    <source>
        <dbReference type="EMBL" id="SKA75884.1"/>
    </source>
</evidence>
<dbReference type="InterPro" id="IPR021377">
    <property type="entry name" value="DUF3006"/>
</dbReference>
<evidence type="ECO:0000313" key="2">
    <source>
        <dbReference type="Proteomes" id="UP000190105"/>
    </source>
</evidence>
<organism evidence="1 2">
    <name type="scientific">Caloramator quimbayensis</name>
    <dbReference type="NCBI Taxonomy" id="1147123"/>
    <lineage>
        <taxon>Bacteria</taxon>
        <taxon>Bacillati</taxon>
        <taxon>Bacillota</taxon>
        <taxon>Clostridia</taxon>
        <taxon>Eubacteriales</taxon>
        <taxon>Clostridiaceae</taxon>
        <taxon>Caloramator</taxon>
    </lineage>
</organism>
<dbReference type="OrthoDB" id="164847at2"/>
<dbReference type="EMBL" id="FUYH01000001">
    <property type="protein sequence ID" value="SKA75884.1"/>
    <property type="molecule type" value="Genomic_DNA"/>
</dbReference>
<sequence>MKAVIDRFEGDFAVAVTLSSETFNIKIENLPKGIKEGDVINIADGKITFDREETEKLKKESEEYLKLWED</sequence>
<proteinExistence type="predicted"/>
<reference evidence="2" key="1">
    <citation type="submission" date="2017-02" db="EMBL/GenBank/DDBJ databases">
        <authorList>
            <person name="Varghese N."/>
            <person name="Submissions S."/>
        </authorList>
    </citation>
    <scope>NUCLEOTIDE SEQUENCE [LARGE SCALE GENOMIC DNA]</scope>
    <source>
        <strain evidence="2">USBA 833</strain>
    </source>
</reference>
<keyword evidence="2" id="KW-1185">Reference proteome</keyword>
<dbReference type="RefSeq" id="WP_078695142.1">
    <property type="nucleotide sequence ID" value="NZ_FUYH01000001.1"/>
</dbReference>
<name>A0A1T4WF02_9CLOT</name>
<dbReference type="Pfam" id="PF11213">
    <property type="entry name" value="DUF3006"/>
    <property type="match status" value="1"/>
</dbReference>